<dbReference type="AlphaFoldDB" id="D3RWY6"/>
<dbReference type="EMBL" id="CP001899">
    <property type="protein sequence ID" value="ADC64999.1"/>
    <property type="molecule type" value="Genomic_DNA"/>
</dbReference>
<name>D3RWY6_FERPA</name>
<dbReference type="GeneID" id="8778337"/>
<keyword evidence="2" id="KW-1185">Reference proteome</keyword>
<sequence length="97" mass="11303">MIDKLAIESLKLLFREKAVEILLTIYYESQSGKDVYIQYVASRVNSPHSYVWLMVKKFEEAGLVETEVEGRTKIIRLTDKGFRISQLIEKIVETFSE</sequence>
<dbReference type="HOGENOM" id="CLU_2353106_0_0_2"/>
<dbReference type="KEGG" id="fpl:Ferp_0831"/>
<dbReference type="eggNOG" id="arCOG01059">
    <property type="taxonomic scope" value="Archaea"/>
</dbReference>
<dbReference type="Proteomes" id="UP000002613">
    <property type="component" value="Chromosome"/>
</dbReference>
<dbReference type="InterPro" id="IPR036390">
    <property type="entry name" value="WH_DNA-bd_sf"/>
</dbReference>
<dbReference type="InterPro" id="IPR036388">
    <property type="entry name" value="WH-like_DNA-bd_sf"/>
</dbReference>
<organism evidence="1 2">
    <name type="scientific">Ferroglobus placidus (strain DSM 10642 / AEDII12DO)</name>
    <dbReference type="NCBI Taxonomy" id="589924"/>
    <lineage>
        <taxon>Archaea</taxon>
        <taxon>Methanobacteriati</taxon>
        <taxon>Methanobacteriota</taxon>
        <taxon>Archaeoglobi</taxon>
        <taxon>Archaeoglobales</taxon>
        <taxon>Archaeoglobaceae</taxon>
        <taxon>Ferroglobus</taxon>
    </lineage>
</organism>
<proteinExistence type="predicted"/>
<evidence type="ECO:0000313" key="2">
    <source>
        <dbReference type="Proteomes" id="UP000002613"/>
    </source>
</evidence>
<dbReference type="Gene3D" id="1.10.10.10">
    <property type="entry name" value="Winged helix-like DNA-binding domain superfamily/Winged helix DNA-binding domain"/>
    <property type="match status" value="1"/>
</dbReference>
<accession>D3RWY6</accession>
<evidence type="ECO:0000313" key="1">
    <source>
        <dbReference type="EMBL" id="ADC64999.1"/>
    </source>
</evidence>
<dbReference type="STRING" id="589924.Ferp_0831"/>
<protein>
    <submittedName>
        <fullName evidence="1">Uncharacterized protein</fullName>
    </submittedName>
</protein>
<dbReference type="PaxDb" id="589924-Ferp_0831"/>
<dbReference type="OrthoDB" id="51423at2157"/>
<dbReference type="RefSeq" id="WP_012965342.1">
    <property type="nucleotide sequence ID" value="NC_013849.1"/>
</dbReference>
<gene>
    <name evidence="1" type="ordered locus">Ferp_0831</name>
</gene>
<reference evidence="1 2" key="2">
    <citation type="journal article" date="2011" name="Stand. Genomic Sci.">
        <title>Complete genome sequence of Ferroglobus placidus AEDII12DO.</title>
        <authorList>
            <person name="Anderson I."/>
            <person name="Risso C."/>
            <person name="Holmes D."/>
            <person name="Lucas S."/>
            <person name="Copeland A."/>
            <person name="Lapidus A."/>
            <person name="Cheng J.F."/>
            <person name="Bruce D."/>
            <person name="Goodwin L."/>
            <person name="Pitluck S."/>
            <person name="Saunders E."/>
            <person name="Brettin T."/>
            <person name="Detter J.C."/>
            <person name="Han C."/>
            <person name="Tapia R."/>
            <person name="Larimer F."/>
            <person name="Land M."/>
            <person name="Hauser L."/>
            <person name="Woyke T."/>
            <person name="Lovley D."/>
            <person name="Kyrpides N."/>
            <person name="Ivanova N."/>
        </authorList>
    </citation>
    <scope>NUCLEOTIDE SEQUENCE [LARGE SCALE GENOMIC DNA]</scope>
    <source>
        <strain evidence="2">DSM 10642 / AEDII12DO</strain>
    </source>
</reference>
<reference evidence="2" key="1">
    <citation type="submission" date="2010-02" db="EMBL/GenBank/DDBJ databases">
        <title>Complete sequence of Ferroglobus placidus DSM 10642.</title>
        <authorList>
            <consortium name="US DOE Joint Genome Institute"/>
            <person name="Lucas S."/>
            <person name="Copeland A."/>
            <person name="Lapidus A."/>
            <person name="Cheng J.-F."/>
            <person name="Bruce D."/>
            <person name="Goodwin L."/>
            <person name="Pitluck S."/>
            <person name="Saunders E."/>
            <person name="Brettin T."/>
            <person name="Detter J.C."/>
            <person name="Han C."/>
            <person name="Tapia R."/>
            <person name="Larimer F."/>
            <person name="Land M."/>
            <person name="Hauser L."/>
            <person name="Kyrpides N."/>
            <person name="Ivanova N."/>
            <person name="Holmes D."/>
            <person name="Lovley D."/>
            <person name="Kyrpides N."/>
            <person name="Anderson I.J."/>
            <person name="Woyke T."/>
        </authorList>
    </citation>
    <scope>NUCLEOTIDE SEQUENCE [LARGE SCALE GENOMIC DNA]</scope>
    <source>
        <strain evidence="2">DSM 10642 / AEDII12DO</strain>
    </source>
</reference>
<dbReference type="SUPFAM" id="SSF46785">
    <property type="entry name" value="Winged helix' DNA-binding domain"/>
    <property type="match status" value="1"/>
</dbReference>